<dbReference type="Proteomes" id="UP000008311">
    <property type="component" value="Unassembled WGS sequence"/>
</dbReference>
<name>B9RPP4_RICCO</name>
<dbReference type="AlphaFoldDB" id="B9RPP4"/>
<evidence type="ECO:0000313" key="2">
    <source>
        <dbReference type="EMBL" id="EEF46660.1"/>
    </source>
</evidence>
<gene>
    <name evidence="2" type="ORF">RCOM_1547940</name>
</gene>
<keyword evidence="3" id="KW-1185">Reference proteome</keyword>
<proteinExistence type="predicted"/>
<evidence type="ECO:0000313" key="3">
    <source>
        <dbReference type="Proteomes" id="UP000008311"/>
    </source>
</evidence>
<dbReference type="EMBL" id="EQ973796">
    <property type="protein sequence ID" value="EEF46660.1"/>
    <property type="molecule type" value="Genomic_DNA"/>
</dbReference>
<protein>
    <submittedName>
        <fullName evidence="2">Uncharacterized protein</fullName>
    </submittedName>
</protein>
<evidence type="ECO:0000256" key="1">
    <source>
        <dbReference type="SAM" id="MobiDB-lite"/>
    </source>
</evidence>
<organism evidence="2 3">
    <name type="scientific">Ricinus communis</name>
    <name type="common">Castor bean</name>
    <dbReference type="NCBI Taxonomy" id="3988"/>
    <lineage>
        <taxon>Eukaryota</taxon>
        <taxon>Viridiplantae</taxon>
        <taxon>Streptophyta</taxon>
        <taxon>Embryophyta</taxon>
        <taxon>Tracheophyta</taxon>
        <taxon>Spermatophyta</taxon>
        <taxon>Magnoliopsida</taxon>
        <taxon>eudicotyledons</taxon>
        <taxon>Gunneridae</taxon>
        <taxon>Pentapetalae</taxon>
        <taxon>rosids</taxon>
        <taxon>fabids</taxon>
        <taxon>Malpighiales</taxon>
        <taxon>Euphorbiaceae</taxon>
        <taxon>Acalyphoideae</taxon>
        <taxon>Acalypheae</taxon>
        <taxon>Ricinus</taxon>
    </lineage>
</organism>
<feature type="region of interest" description="Disordered" evidence="1">
    <location>
        <begin position="46"/>
        <end position="69"/>
    </location>
</feature>
<sequence length="69" mass="7498">MLSIIQSTIGGLGGKIRLYNKKQTVWAVPSVEGGRGLRQLKMQRHGSNIASKSQAVAPQVSTTRLQDHI</sequence>
<dbReference type="InParanoid" id="B9RPP4"/>
<reference evidence="3" key="1">
    <citation type="journal article" date="2010" name="Nat. Biotechnol.">
        <title>Draft genome sequence of the oilseed species Ricinus communis.</title>
        <authorList>
            <person name="Chan A.P."/>
            <person name="Crabtree J."/>
            <person name="Zhao Q."/>
            <person name="Lorenzi H."/>
            <person name="Orvis J."/>
            <person name="Puiu D."/>
            <person name="Melake-Berhan A."/>
            <person name="Jones K.M."/>
            <person name="Redman J."/>
            <person name="Chen G."/>
            <person name="Cahoon E.B."/>
            <person name="Gedil M."/>
            <person name="Stanke M."/>
            <person name="Haas B.J."/>
            <person name="Wortman J.R."/>
            <person name="Fraser-Liggett C.M."/>
            <person name="Ravel J."/>
            <person name="Rabinowicz P.D."/>
        </authorList>
    </citation>
    <scope>NUCLEOTIDE SEQUENCE [LARGE SCALE GENOMIC DNA]</scope>
    <source>
        <strain evidence="3">cv. Hale</strain>
    </source>
</reference>
<accession>B9RPP4</accession>